<evidence type="ECO:0000313" key="3">
    <source>
        <dbReference type="Proteomes" id="UP000633509"/>
    </source>
</evidence>
<dbReference type="PROSITE" id="PS00397">
    <property type="entry name" value="RECOMBINASES_1"/>
    <property type="match status" value="1"/>
</dbReference>
<comment type="caution">
    <text evidence="2">The sequence shown here is derived from an EMBL/GenBank/DDBJ whole genome shotgun (WGS) entry which is preliminary data.</text>
</comment>
<protein>
    <recommendedName>
        <fullName evidence="4">Resolvase/invertase-type recombinase catalytic domain-containing protein</fullName>
    </recommendedName>
</protein>
<dbReference type="EMBL" id="JADBEK010000001">
    <property type="protein sequence ID" value="MBE1588241.1"/>
    <property type="molecule type" value="Genomic_DNA"/>
</dbReference>
<evidence type="ECO:0008006" key="4">
    <source>
        <dbReference type="Google" id="ProtNLM"/>
    </source>
</evidence>
<evidence type="ECO:0000256" key="1">
    <source>
        <dbReference type="PROSITE-ProRule" id="PRU10137"/>
    </source>
</evidence>
<dbReference type="InterPro" id="IPR006118">
    <property type="entry name" value="Recombinase_CS"/>
</dbReference>
<dbReference type="RefSeq" id="WP_225963784.1">
    <property type="nucleotide sequence ID" value="NZ_JADBEK010000001.1"/>
</dbReference>
<name>A0ABR9M5Q3_9ACTN</name>
<feature type="active site" description="O-(5'-phospho-DNA)-serine intermediate" evidence="1">
    <location>
        <position position="47"/>
    </location>
</feature>
<sequence length="151" mass="15442">MPALAKALTVATPPVRKPGTAWIELPRPATAGTEPAGHVRIGYARASTVRQSLDAQLDSIKAAGVLIRGGGVELAVPGGQGVGDGLLGLSAGMNLEDPEALVEVDHDVARTPQRGVESLVGRPEAAADHRVGRACASHCFAGRGAVRESRT</sequence>
<reference evidence="2 3" key="1">
    <citation type="submission" date="2020-10" db="EMBL/GenBank/DDBJ databases">
        <title>Sequencing the genomes of 1000 actinobacteria strains.</title>
        <authorList>
            <person name="Klenk H.-P."/>
        </authorList>
    </citation>
    <scope>NUCLEOTIDE SEQUENCE [LARGE SCALE GENOMIC DNA]</scope>
    <source>
        <strain evidence="2 3">DSM 43173</strain>
    </source>
</reference>
<accession>A0ABR9M5Q3</accession>
<proteinExistence type="predicted"/>
<gene>
    <name evidence="2" type="ORF">H4W80_006499</name>
</gene>
<dbReference type="Proteomes" id="UP000633509">
    <property type="component" value="Unassembled WGS sequence"/>
</dbReference>
<evidence type="ECO:0000313" key="2">
    <source>
        <dbReference type="EMBL" id="MBE1588241.1"/>
    </source>
</evidence>
<organism evidence="2 3">
    <name type="scientific">Nonomuraea angiospora</name>
    <dbReference type="NCBI Taxonomy" id="46172"/>
    <lineage>
        <taxon>Bacteria</taxon>
        <taxon>Bacillati</taxon>
        <taxon>Actinomycetota</taxon>
        <taxon>Actinomycetes</taxon>
        <taxon>Streptosporangiales</taxon>
        <taxon>Streptosporangiaceae</taxon>
        <taxon>Nonomuraea</taxon>
    </lineage>
</organism>
<keyword evidence="3" id="KW-1185">Reference proteome</keyword>